<comment type="caution">
    <text evidence="3">The sequence shown here is derived from an EMBL/GenBank/DDBJ whole genome shotgun (WGS) entry which is preliminary data.</text>
</comment>
<keyword evidence="4" id="KW-1185">Reference proteome</keyword>
<protein>
    <recommendedName>
        <fullName evidence="2">Elongation factor P C-terminal domain-containing protein</fullName>
    </recommendedName>
</protein>
<dbReference type="SUPFAM" id="SSF50249">
    <property type="entry name" value="Nucleic acid-binding proteins"/>
    <property type="match status" value="1"/>
</dbReference>
<dbReference type="InterPro" id="IPR020599">
    <property type="entry name" value="Transl_elong_fac_P/YeiP"/>
</dbReference>
<dbReference type="InterPro" id="IPR013185">
    <property type="entry name" value="Transl_elong_KOW-like"/>
</dbReference>
<feature type="signal peptide" evidence="1">
    <location>
        <begin position="1"/>
        <end position="29"/>
    </location>
</feature>
<dbReference type="eggNOG" id="ENOG502TN7W">
    <property type="taxonomic scope" value="Eukaryota"/>
</dbReference>
<dbReference type="OMA" id="RSRGHYK"/>
<feature type="domain" description="Elongation factor P C-terminal" evidence="2">
    <location>
        <begin position="310"/>
        <end position="356"/>
    </location>
</feature>
<feature type="chain" id="PRO_5002706896" description="Elongation factor P C-terminal domain-containing protein" evidence="1">
    <location>
        <begin position="30"/>
        <end position="360"/>
    </location>
</feature>
<gene>
    <name evidence="3" type="ORF">BBOV_IV008430</name>
</gene>
<dbReference type="Pfam" id="PF08207">
    <property type="entry name" value="EFP_N"/>
    <property type="match status" value="1"/>
</dbReference>
<dbReference type="VEuPathDB" id="PiroplasmaDB:BBOV_IV008430"/>
<accession>A7ARM8</accession>
<dbReference type="Proteomes" id="UP000002173">
    <property type="component" value="Unassembled WGS sequence"/>
</dbReference>
<dbReference type="AlphaFoldDB" id="A7ARM8"/>
<dbReference type="GO" id="GO:0003746">
    <property type="term" value="F:translation elongation factor activity"/>
    <property type="evidence" value="ECO:0007669"/>
    <property type="project" value="TreeGrafter"/>
</dbReference>
<proteinExistence type="predicted"/>
<reference evidence="4" key="2">
    <citation type="journal article" date="2020" name="Data Brief">
        <title>Transcriptome dataset of Babesia bovis life stages within vertebrate and invertebrate hosts.</title>
        <authorList>
            <person name="Ueti M.W."/>
            <person name="Johnson W.C."/>
            <person name="Kappmeyer L.S."/>
            <person name="Herndon D.R."/>
            <person name="Mousel M.R."/>
            <person name="Reif K.E."/>
            <person name="Taus N.S."/>
            <person name="Ifeonu O.O."/>
            <person name="Silva J.C."/>
            <person name="Suarez C.E."/>
            <person name="Brayton K.A."/>
        </authorList>
    </citation>
    <scope>NUCLEOTIDE SEQUENCE [LARGE SCALE GENOMIC DNA]</scope>
</reference>
<dbReference type="InterPro" id="IPR015365">
    <property type="entry name" value="Elong-fact-P_C"/>
</dbReference>
<dbReference type="GO" id="GO:0043043">
    <property type="term" value="P:peptide biosynthetic process"/>
    <property type="evidence" value="ECO:0007669"/>
    <property type="project" value="InterPro"/>
</dbReference>
<evidence type="ECO:0000256" key="1">
    <source>
        <dbReference type="SAM" id="SignalP"/>
    </source>
</evidence>
<evidence type="ECO:0000259" key="2">
    <source>
        <dbReference type="SMART" id="SM00841"/>
    </source>
</evidence>
<dbReference type="InterPro" id="IPR012340">
    <property type="entry name" value="NA-bd_OB-fold"/>
</dbReference>
<reference evidence="3 4" key="1">
    <citation type="journal article" date="2007" name="PLoS Pathog.">
        <title>Genome sequence of Babesia bovis and comparative analysis of apicomplexan hemoprotozoa.</title>
        <authorList>
            <person name="Brayton K.A."/>
            <person name="Lau A.O.T."/>
            <person name="Herndon D.R."/>
            <person name="Hannick L."/>
            <person name="Kappmeyer L.S."/>
            <person name="Berens S.J."/>
            <person name="Bidwell S.L."/>
            <person name="Brown W.C."/>
            <person name="Crabtree J."/>
            <person name="Fadrosh D."/>
            <person name="Feldblum T."/>
            <person name="Forberger H.A."/>
            <person name="Haas B.J."/>
            <person name="Howell J.M."/>
            <person name="Khouri H."/>
            <person name="Koo H."/>
            <person name="Mann D.J."/>
            <person name="Norimine J."/>
            <person name="Paulsen I.T."/>
            <person name="Radune D."/>
            <person name="Ren Q."/>
            <person name="Smith R.K. Jr."/>
            <person name="Suarez C.E."/>
            <person name="White O."/>
            <person name="Wortman J.R."/>
            <person name="Knowles D.P. Jr."/>
            <person name="McElwain T.F."/>
            <person name="Nene V.M."/>
        </authorList>
    </citation>
    <scope>NUCLEOTIDE SEQUENCE [LARGE SCALE GENOMIC DNA]</scope>
    <source>
        <strain evidence="3">T2Bo</strain>
    </source>
</reference>
<dbReference type="InParanoid" id="A7ARM8"/>
<evidence type="ECO:0000313" key="3">
    <source>
        <dbReference type="EMBL" id="EDO07197.1"/>
    </source>
</evidence>
<reference evidence="4" key="3">
    <citation type="journal article" date="2021" name="Int. J. Parasitol.">
        <title>Comparative analysis of gene expression between Babesia bovis blood stages and kinetes allowed by improved genome annotation.</title>
        <authorList>
            <person name="Ueti M.W."/>
            <person name="Johnson W.C."/>
            <person name="Kappmeyer L.S."/>
            <person name="Herndon D.R."/>
            <person name="Mousel M.R."/>
            <person name="Reif K.E."/>
            <person name="Taus N.S."/>
            <person name="Ifeonu O.O."/>
            <person name="Silva J.C."/>
            <person name="Suarez C.E."/>
            <person name="Brayton K.A."/>
        </authorList>
    </citation>
    <scope>NUCLEOTIDE SEQUENCE [LARGE SCALE GENOMIC DNA]</scope>
</reference>
<dbReference type="PANTHER" id="PTHR30053">
    <property type="entry name" value="ELONGATION FACTOR P"/>
    <property type="match status" value="1"/>
</dbReference>
<keyword evidence="1" id="KW-0732">Signal</keyword>
<name>A7ARM8_BABBO</name>
<dbReference type="PANTHER" id="PTHR30053:SF14">
    <property type="entry name" value="TRANSLATION ELONGATION FACTOR KOW-LIKE DOMAIN-CONTAINING PROTEIN"/>
    <property type="match status" value="1"/>
</dbReference>
<dbReference type="InterPro" id="IPR014722">
    <property type="entry name" value="Rib_uL2_dom2"/>
</dbReference>
<evidence type="ECO:0000313" key="4">
    <source>
        <dbReference type="Proteomes" id="UP000002173"/>
    </source>
</evidence>
<dbReference type="SUPFAM" id="SSF50104">
    <property type="entry name" value="Translation proteins SH3-like domain"/>
    <property type="match status" value="1"/>
</dbReference>
<dbReference type="InterPro" id="IPR008991">
    <property type="entry name" value="Translation_prot_SH3-like_sf"/>
</dbReference>
<dbReference type="Gene3D" id="2.30.30.30">
    <property type="match status" value="1"/>
</dbReference>
<dbReference type="EMBL" id="AAXT01000002">
    <property type="protein sequence ID" value="EDO07197.1"/>
    <property type="molecule type" value="Genomic_DNA"/>
</dbReference>
<dbReference type="GO" id="GO:0005737">
    <property type="term" value="C:cytoplasm"/>
    <property type="evidence" value="ECO:0007669"/>
    <property type="project" value="InterPro"/>
</dbReference>
<dbReference type="Gene3D" id="2.40.50.140">
    <property type="entry name" value="Nucleic acid-binding proteins"/>
    <property type="match status" value="1"/>
</dbReference>
<sequence length="360" mass="40820">MVHYASKWIAISFTLRWFTLFLILSTANAFYGDSKLTDACRTNSSSSRFLSHNLVNVSRFNESKAKPITKMDSTMAVGQSRLPLKRDSFLYASRYKNIDPSIISPAEKRKIRDMIMEGGHVKLIEQVLKNVNLDRLYKKPAKSRVVPTSTAYRPILRDTRIEDDVKDDAVDPFSGERDVEEPTHINKIRASTFVIHRGDVHLVLSSQHISQARSRGHYKVKMRNLMNNKEIVHSFSDGSKLSVVAPNKISATYQGTEDRSGDFIFQCEKGEMHLPKSSQLQAIKYLKPELKVTISTWKGQIIGIFVPHQIQYKVIRINVGNYAATLENGLVILVPTYVKPGDYIDVNTSKGEFLRRSVIG</sequence>
<organism evidence="3 4">
    <name type="scientific">Babesia bovis</name>
    <dbReference type="NCBI Taxonomy" id="5865"/>
    <lineage>
        <taxon>Eukaryota</taxon>
        <taxon>Sar</taxon>
        <taxon>Alveolata</taxon>
        <taxon>Apicomplexa</taxon>
        <taxon>Aconoidasida</taxon>
        <taxon>Piroplasmida</taxon>
        <taxon>Babesiidae</taxon>
        <taxon>Babesia</taxon>
    </lineage>
</organism>
<dbReference type="Pfam" id="PF09285">
    <property type="entry name" value="Elong-fact-P_C"/>
    <property type="match status" value="1"/>
</dbReference>
<dbReference type="SMART" id="SM00841">
    <property type="entry name" value="Elong-fact-P_C"/>
    <property type="match status" value="1"/>
</dbReference>
<dbReference type="STRING" id="5865.A7ARM8"/>